<gene>
    <name evidence="8" type="ORF">IMZ08_03970</name>
</gene>
<dbReference type="InterPro" id="IPR036412">
    <property type="entry name" value="HAD-like_sf"/>
</dbReference>
<evidence type="ECO:0000256" key="2">
    <source>
        <dbReference type="ARBA" id="ARBA00022490"/>
    </source>
</evidence>
<dbReference type="InterPro" id="IPR004446">
    <property type="entry name" value="Heptose_bisP_phosphatase"/>
</dbReference>
<dbReference type="Pfam" id="PF13344">
    <property type="entry name" value="Hydrolase_6"/>
    <property type="match status" value="1"/>
</dbReference>
<keyword evidence="4 7" id="KW-0378">Hydrolase</keyword>
<reference evidence="8 9" key="1">
    <citation type="submission" date="2020-10" db="EMBL/GenBank/DDBJ databases">
        <title>Bacillus sp. HD4P25, an endophyte from a halophyte.</title>
        <authorList>
            <person name="Sun J.-Q."/>
        </authorList>
    </citation>
    <scope>NUCLEOTIDE SEQUENCE [LARGE SCALE GENOMIC DNA]</scope>
    <source>
        <strain evidence="8 9">YIM 93174</strain>
    </source>
</reference>
<comment type="subcellular location">
    <subcellularLocation>
        <location evidence="1 7">Cytoplasm</location>
    </subcellularLocation>
</comment>
<keyword evidence="2 7" id="KW-0963">Cytoplasm</keyword>
<proteinExistence type="inferred from homology"/>
<keyword evidence="3" id="KW-0479">Metal-binding</keyword>
<sequence>MVKNLRKPAIFFDRDGVLNEDDGYVYKPPDFKWIPGATEVIRRLKEKGYLVIVITNQSGVARGFYTEDDVIHLHTWMNKDLYGRHQQQIDAFYYCPHHPKIGNEVYQKECECRKPRPGLVRKALTDFTIDLDSSCLIGDKITDLETAEAIGIKSYKFTTENLLEFMVSKRIL</sequence>
<comment type="caution">
    <text evidence="8">The sequence shown here is derived from an EMBL/GenBank/DDBJ whole genome shotgun (WGS) entry which is preliminary data.</text>
</comment>
<evidence type="ECO:0000256" key="5">
    <source>
        <dbReference type="ARBA" id="ARBA00023277"/>
    </source>
</evidence>
<evidence type="ECO:0000313" key="8">
    <source>
        <dbReference type="EMBL" id="MBE4907215.1"/>
    </source>
</evidence>
<evidence type="ECO:0000256" key="3">
    <source>
        <dbReference type="ARBA" id="ARBA00022723"/>
    </source>
</evidence>
<dbReference type="Gene3D" id="3.40.50.1000">
    <property type="entry name" value="HAD superfamily/HAD-like"/>
    <property type="match status" value="1"/>
</dbReference>
<name>A0ABR9QFE9_9BACI</name>
<dbReference type="PIRSF" id="PIRSF004682">
    <property type="entry name" value="GmhB"/>
    <property type="match status" value="1"/>
</dbReference>
<evidence type="ECO:0000256" key="7">
    <source>
        <dbReference type="PIRNR" id="PIRNR004682"/>
    </source>
</evidence>
<dbReference type="Proteomes" id="UP001516662">
    <property type="component" value="Unassembled WGS sequence"/>
</dbReference>
<evidence type="ECO:0000256" key="6">
    <source>
        <dbReference type="ARBA" id="ARBA00031828"/>
    </source>
</evidence>
<dbReference type="GO" id="GO:0016787">
    <property type="term" value="F:hydrolase activity"/>
    <property type="evidence" value="ECO:0007669"/>
    <property type="project" value="UniProtKB-KW"/>
</dbReference>
<dbReference type="InterPro" id="IPR006543">
    <property type="entry name" value="Histidinol-phos"/>
</dbReference>
<comment type="similarity">
    <text evidence="7">Belongs to the gmhB family.</text>
</comment>
<dbReference type="PANTHER" id="PTHR42891:SF1">
    <property type="entry name" value="D-GLYCERO-BETA-D-MANNO-HEPTOSE-1,7-BISPHOSPHATE 7-PHOSPHATASE"/>
    <property type="match status" value="1"/>
</dbReference>
<dbReference type="InterPro" id="IPR006549">
    <property type="entry name" value="HAD-SF_hydro_IIIA"/>
</dbReference>
<accession>A0ABR9QFE9</accession>
<keyword evidence="5 7" id="KW-0119">Carbohydrate metabolism</keyword>
<dbReference type="Pfam" id="PF13242">
    <property type="entry name" value="Hydrolase_like"/>
    <property type="match status" value="1"/>
</dbReference>
<dbReference type="NCBIfam" id="TIGR01656">
    <property type="entry name" value="Histidinol-ppas"/>
    <property type="match status" value="1"/>
</dbReference>
<evidence type="ECO:0000256" key="1">
    <source>
        <dbReference type="ARBA" id="ARBA00004496"/>
    </source>
</evidence>
<dbReference type="InterPro" id="IPR023214">
    <property type="entry name" value="HAD_sf"/>
</dbReference>
<evidence type="ECO:0000313" key="9">
    <source>
        <dbReference type="Proteomes" id="UP001516662"/>
    </source>
</evidence>
<dbReference type="NCBIfam" id="TIGR01662">
    <property type="entry name" value="HAD-SF-IIIA"/>
    <property type="match status" value="1"/>
</dbReference>
<protein>
    <recommendedName>
        <fullName evidence="6 7">D,D-heptose 1,7-bisphosphate phosphatase</fullName>
        <ecNumber evidence="7">3.1.3.-</ecNumber>
    </recommendedName>
</protein>
<keyword evidence="9" id="KW-1185">Reference proteome</keyword>
<dbReference type="NCBIfam" id="TIGR00213">
    <property type="entry name" value="GmhB_yaeD"/>
    <property type="match status" value="1"/>
</dbReference>
<evidence type="ECO:0000256" key="4">
    <source>
        <dbReference type="ARBA" id="ARBA00022801"/>
    </source>
</evidence>
<dbReference type="PANTHER" id="PTHR42891">
    <property type="entry name" value="D-GLYCERO-BETA-D-MANNO-HEPTOSE-1,7-BISPHOSPHATE 7-PHOSPHATASE"/>
    <property type="match status" value="1"/>
</dbReference>
<dbReference type="EC" id="3.1.3.-" evidence="7"/>
<dbReference type="SUPFAM" id="SSF56784">
    <property type="entry name" value="HAD-like"/>
    <property type="match status" value="1"/>
</dbReference>
<organism evidence="8 9">
    <name type="scientific">Litchfieldia luteola</name>
    <dbReference type="NCBI Taxonomy" id="682179"/>
    <lineage>
        <taxon>Bacteria</taxon>
        <taxon>Bacillati</taxon>
        <taxon>Bacillota</taxon>
        <taxon>Bacilli</taxon>
        <taxon>Bacillales</taxon>
        <taxon>Bacillaceae</taxon>
        <taxon>Litchfieldia</taxon>
    </lineage>
</organism>
<dbReference type="InterPro" id="IPR006357">
    <property type="entry name" value="HAD-SF_hydro_IIA"/>
</dbReference>
<dbReference type="EMBL" id="JADCLJ010000007">
    <property type="protein sequence ID" value="MBE4907215.1"/>
    <property type="molecule type" value="Genomic_DNA"/>
</dbReference>
<dbReference type="CDD" id="cd07503">
    <property type="entry name" value="HAD_HisB-N"/>
    <property type="match status" value="1"/>
</dbReference>